<feature type="domain" description="N-acetyltransferase" evidence="1">
    <location>
        <begin position="4"/>
        <end position="156"/>
    </location>
</feature>
<dbReference type="HOGENOM" id="CLU_047383_0_0_5"/>
<gene>
    <name evidence="2" type="ordered locus">Mmc1_0151</name>
</gene>
<dbReference type="SUPFAM" id="SSF55729">
    <property type="entry name" value="Acyl-CoA N-acyltransferases (Nat)"/>
    <property type="match status" value="1"/>
</dbReference>
<name>A0L3Y5_MAGMM</name>
<dbReference type="STRING" id="156889.Mmc1_0151"/>
<evidence type="ECO:0000313" key="2">
    <source>
        <dbReference type="EMBL" id="ABK42678.1"/>
    </source>
</evidence>
<dbReference type="InterPro" id="IPR016181">
    <property type="entry name" value="Acyl_CoA_acyltransferase"/>
</dbReference>
<protein>
    <recommendedName>
        <fullName evidence="1">N-acetyltransferase domain-containing protein</fullName>
    </recommendedName>
</protein>
<reference evidence="3" key="1">
    <citation type="journal article" date="2009" name="Appl. Environ. Microbiol.">
        <title>Complete genome sequence of the chemolithoautotrophic marine magnetotactic coccus strain MC-1.</title>
        <authorList>
            <person name="Schubbe S."/>
            <person name="Williams T.J."/>
            <person name="Xie G."/>
            <person name="Kiss H.E."/>
            <person name="Brettin T.S."/>
            <person name="Martinez D."/>
            <person name="Ross C.A."/>
            <person name="Schuler D."/>
            <person name="Cox B.L."/>
            <person name="Nealson K.H."/>
            <person name="Bazylinski D.A."/>
        </authorList>
    </citation>
    <scope>NUCLEOTIDE SEQUENCE [LARGE SCALE GENOMIC DNA]</scope>
    <source>
        <strain evidence="3">ATCC BAA-1437 / JCM 17883 / MC-1</strain>
    </source>
</reference>
<accession>A0L3Y5</accession>
<dbReference type="RefSeq" id="WP_011711851.1">
    <property type="nucleotide sequence ID" value="NC_008576.1"/>
</dbReference>
<dbReference type="AlphaFoldDB" id="A0L3Y5"/>
<evidence type="ECO:0000313" key="3">
    <source>
        <dbReference type="Proteomes" id="UP000002586"/>
    </source>
</evidence>
<evidence type="ECO:0000259" key="1">
    <source>
        <dbReference type="PROSITE" id="PS51186"/>
    </source>
</evidence>
<dbReference type="Proteomes" id="UP000002586">
    <property type="component" value="Chromosome"/>
</dbReference>
<proteinExistence type="predicted"/>
<keyword evidence="3" id="KW-1185">Reference proteome</keyword>
<dbReference type="KEGG" id="mgm:Mmc1_0151"/>
<reference evidence="2 3" key="2">
    <citation type="journal article" date="2012" name="Int. J. Syst. Evol. Microbiol.">
        <title>Magnetococcus marinus gen. nov., sp. nov., a marine, magnetotactic bacterium that represents a novel lineage (Magnetococcaceae fam. nov.; Magnetococcales ord. nov.) at the base of the Alphaproteobacteria.</title>
        <authorList>
            <person name="Bazylinski D.A."/>
            <person name="Williams T.J."/>
            <person name="Lefevre C.T."/>
            <person name="Berg R.J."/>
            <person name="Zhang C.L."/>
            <person name="Bowser S.S."/>
            <person name="Dean A.J."/>
            <person name="Beveridge T.J."/>
        </authorList>
    </citation>
    <scope>NUCLEOTIDE SEQUENCE [LARGE SCALE GENOMIC DNA]</scope>
    <source>
        <strain evidence="3">ATCC BAA-1437 / JCM 17883 / MC-1</strain>
    </source>
</reference>
<sequence>MSKVEIRRCEMHERDAVMAFIDEHWSKGHIMGNHTGLFEWQHRGVGRQGYDFMLAWRGSELLGVLGYITMTRFDAALAGRHGIWLALWKVREDCGVAGLGLALLRTLMQQEPHSWIGAVGINTAVMALYKALGFHTGQLSQYVLFHPTLVPQLAHRPRDFVAPTVPLGDAQLVPLHAAALQAWPDLNGQAVPAKSNRYLQSRYLEHPYYDYQLFGVVRGEQPVALLVARKVCHGGHCALRVVDYVGELHHLGACGGALSQQIVQQQCEYVDLWAHLPDTTPLQQAGLHRVDAQGELMVPNYFEPFEARNVCIYYAFKGEAQHRIWRGDGDQDRPNRLASTNK</sequence>
<dbReference type="eggNOG" id="COG1247">
    <property type="taxonomic scope" value="Bacteria"/>
</dbReference>
<dbReference type="Gene3D" id="3.40.630.30">
    <property type="match status" value="1"/>
</dbReference>
<organism evidence="2 3">
    <name type="scientific">Magnetococcus marinus (strain ATCC BAA-1437 / JCM 17883 / MC-1)</name>
    <dbReference type="NCBI Taxonomy" id="156889"/>
    <lineage>
        <taxon>Bacteria</taxon>
        <taxon>Pseudomonadati</taxon>
        <taxon>Pseudomonadota</taxon>
        <taxon>Magnetococcia</taxon>
        <taxon>Magnetococcales</taxon>
        <taxon>Magnetococcaceae</taxon>
        <taxon>Magnetococcus</taxon>
    </lineage>
</organism>
<dbReference type="OrthoDB" id="5570877at2"/>
<dbReference type="EMBL" id="CP000471">
    <property type="protein sequence ID" value="ABK42678.1"/>
    <property type="molecule type" value="Genomic_DNA"/>
</dbReference>
<dbReference type="PROSITE" id="PS51186">
    <property type="entry name" value="GNAT"/>
    <property type="match status" value="1"/>
</dbReference>
<dbReference type="InterPro" id="IPR000182">
    <property type="entry name" value="GNAT_dom"/>
</dbReference>
<dbReference type="GO" id="GO:0016747">
    <property type="term" value="F:acyltransferase activity, transferring groups other than amino-acyl groups"/>
    <property type="evidence" value="ECO:0007669"/>
    <property type="project" value="InterPro"/>
</dbReference>